<evidence type="ECO:0000259" key="3">
    <source>
        <dbReference type="PROSITE" id="PS51186"/>
    </source>
</evidence>
<dbReference type="SUPFAM" id="SSF55729">
    <property type="entry name" value="Acyl-CoA N-acyltransferases (Nat)"/>
    <property type="match status" value="1"/>
</dbReference>
<accession>A0A1G7B7W9</accession>
<dbReference type="EMBL" id="FNAK01000005">
    <property type="protein sequence ID" value="SDE23179.1"/>
    <property type="molecule type" value="Genomic_DNA"/>
</dbReference>
<keyword evidence="5" id="KW-1185">Reference proteome</keyword>
<sequence>MISTRDYCPADWPDVDRIYQEGIRTGLATFETTPKAQADFEGKSVKNSALVAVEGDEILGWAILWPVSDRCVYGGVAEVSVYVGEDARGKGVGKLLLKALVARAEELGLWTLQAGIFPENAASRAIHEACGFRVFGVRERIGKLHGVWKDNMQLERRSTVNGID</sequence>
<dbReference type="Proteomes" id="UP000183685">
    <property type="component" value="Unassembled WGS sequence"/>
</dbReference>
<dbReference type="AlphaFoldDB" id="A0A1G7B7W9"/>
<proteinExistence type="predicted"/>
<evidence type="ECO:0000313" key="5">
    <source>
        <dbReference type="Proteomes" id="UP000183685"/>
    </source>
</evidence>
<feature type="domain" description="N-acetyltransferase" evidence="3">
    <location>
        <begin position="2"/>
        <end position="153"/>
    </location>
</feature>
<dbReference type="PANTHER" id="PTHR43072">
    <property type="entry name" value="N-ACETYLTRANSFERASE"/>
    <property type="match status" value="1"/>
</dbReference>
<dbReference type="CDD" id="cd04301">
    <property type="entry name" value="NAT_SF"/>
    <property type="match status" value="1"/>
</dbReference>
<dbReference type="GO" id="GO:0016747">
    <property type="term" value="F:acyltransferase activity, transferring groups other than amino-acyl groups"/>
    <property type="evidence" value="ECO:0007669"/>
    <property type="project" value="InterPro"/>
</dbReference>
<evidence type="ECO:0000256" key="1">
    <source>
        <dbReference type="ARBA" id="ARBA00022679"/>
    </source>
</evidence>
<dbReference type="Pfam" id="PF00583">
    <property type="entry name" value="Acetyltransf_1"/>
    <property type="match status" value="1"/>
</dbReference>
<dbReference type="RefSeq" id="WP_068307479.1">
    <property type="nucleotide sequence ID" value="NZ_FNAK01000005.1"/>
</dbReference>
<keyword evidence="1 4" id="KW-0808">Transferase</keyword>
<dbReference type="Gene3D" id="3.40.630.30">
    <property type="match status" value="1"/>
</dbReference>
<dbReference type="InterPro" id="IPR000182">
    <property type="entry name" value="GNAT_dom"/>
</dbReference>
<organism evidence="4 5">
    <name type="scientific">Kordiimonas lacus</name>
    <dbReference type="NCBI Taxonomy" id="637679"/>
    <lineage>
        <taxon>Bacteria</taxon>
        <taxon>Pseudomonadati</taxon>
        <taxon>Pseudomonadota</taxon>
        <taxon>Alphaproteobacteria</taxon>
        <taxon>Kordiimonadales</taxon>
        <taxon>Kordiimonadaceae</taxon>
        <taxon>Kordiimonas</taxon>
    </lineage>
</organism>
<dbReference type="OrthoDB" id="5459937at2"/>
<dbReference type="InterPro" id="IPR016181">
    <property type="entry name" value="Acyl_CoA_acyltransferase"/>
</dbReference>
<evidence type="ECO:0000256" key="2">
    <source>
        <dbReference type="ARBA" id="ARBA00023315"/>
    </source>
</evidence>
<evidence type="ECO:0000313" key="4">
    <source>
        <dbReference type="EMBL" id="SDE23179.1"/>
    </source>
</evidence>
<dbReference type="STRING" id="637679.GCA_001550055_03570"/>
<keyword evidence="2" id="KW-0012">Acyltransferase</keyword>
<reference evidence="4 5" key="1">
    <citation type="submission" date="2016-10" db="EMBL/GenBank/DDBJ databases">
        <authorList>
            <person name="de Groot N.N."/>
        </authorList>
    </citation>
    <scope>NUCLEOTIDE SEQUENCE [LARGE SCALE GENOMIC DNA]</scope>
    <source>
        <strain evidence="4 5">CGMCC 1.9109</strain>
    </source>
</reference>
<protein>
    <submittedName>
        <fullName evidence="4">Phosphinothricin acetyltransferase</fullName>
    </submittedName>
</protein>
<name>A0A1G7B7W9_9PROT</name>
<gene>
    <name evidence="4" type="ORF">SAMN04488071_2405</name>
</gene>
<dbReference type="PROSITE" id="PS51186">
    <property type="entry name" value="GNAT"/>
    <property type="match status" value="1"/>
</dbReference>
<dbReference type="PANTHER" id="PTHR43072:SF23">
    <property type="entry name" value="UPF0039 PROTEIN C11D3.02C"/>
    <property type="match status" value="1"/>
</dbReference>